<dbReference type="InterPro" id="IPR020846">
    <property type="entry name" value="MFS_dom"/>
</dbReference>
<dbReference type="Pfam" id="PF07690">
    <property type="entry name" value="MFS_1"/>
    <property type="match status" value="1"/>
</dbReference>
<comment type="subcellular location">
    <subcellularLocation>
        <location evidence="1">Membrane</location>
        <topology evidence="1">Multi-pass membrane protein</topology>
    </subcellularLocation>
</comment>
<keyword evidence="2" id="KW-1133">Transmembrane helix</keyword>
<dbReference type="EMBL" id="HACG01029837">
    <property type="protein sequence ID" value="CEK76702.1"/>
    <property type="molecule type" value="Transcribed_RNA"/>
</dbReference>
<dbReference type="SUPFAM" id="SSF103473">
    <property type="entry name" value="MFS general substrate transporter"/>
    <property type="match status" value="1"/>
</dbReference>
<dbReference type="PANTHER" id="PTHR11360:SF284">
    <property type="entry name" value="EG:103B4.3 PROTEIN-RELATED"/>
    <property type="match status" value="1"/>
</dbReference>
<sequence>CALPISLELQREVVDVSCEIVRIQDEYDSKVVTEKGNKSQTYTSSNKFSSKEEVPLINAEHGRNKDGDLSNATETAKEDYPKNVFSSTPNMFNDSTPQLTSVAFKNGSQNSSEQFSLNNAVGRPRSNTVDMLIRTELGKSTSTLDKTDVSTPPTVRAHAPLGLSIISLSDANLTQIREDVHLPLSRKDIHLSGPLPFPDSDTRMHREDISQALYVQNMKSLTSLTGKERLDDVKEKQHGIWACLPSSARETLEEMLSVQILKDKRYWFVLMGNFLCMIGFYVPFVYVPDHAKQLGIGEDKAAFLLSIIGITNTVGRVLTGVVINFLNIDCVLVTTVALALAGIMTAACPLCETYAALAVVSAIFGVCVAAYISLCSVLLCELLGVENLTNAFGFVILFRGVACIMGPPIAGALFDATGVYDPSFYIGGGMIVLGAVSHGFLLIPVCRRKENKISKKE</sequence>
<dbReference type="GO" id="GO:0016020">
    <property type="term" value="C:membrane"/>
    <property type="evidence" value="ECO:0007669"/>
    <property type="project" value="UniProtKB-SubCell"/>
</dbReference>
<dbReference type="PANTHER" id="PTHR11360">
    <property type="entry name" value="MONOCARBOXYLATE TRANSPORTER"/>
    <property type="match status" value="1"/>
</dbReference>
<evidence type="ECO:0000256" key="1">
    <source>
        <dbReference type="ARBA" id="ARBA00004141"/>
    </source>
</evidence>
<evidence type="ECO:0000256" key="2">
    <source>
        <dbReference type="SAM" id="Phobius"/>
    </source>
</evidence>
<dbReference type="AlphaFoldDB" id="A0A0B7A7Q3"/>
<reference evidence="4" key="1">
    <citation type="submission" date="2014-12" db="EMBL/GenBank/DDBJ databases">
        <title>Insight into the proteome of Arion vulgaris.</title>
        <authorList>
            <person name="Aradska J."/>
            <person name="Bulat T."/>
            <person name="Smidak R."/>
            <person name="Sarate P."/>
            <person name="Gangsoo J."/>
            <person name="Sialana F."/>
            <person name="Bilban M."/>
            <person name="Lubec G."/>
        </authorList>
    </citation>
    <scope>NUCLEOTIDE SEQUENCE</scope>
    <source>
        <tissue evidence="4">Skin</tissue>
    </source>
</reference>
<dbReference type="GO" id="GO:0008028">
    <property type="term" value="F:monocarboxylic acid transmembrane transporter activity"/>
    <property type="evidence" value="ECO:0007669"/>
    <property type="project" value="TreeGrafter"/>
</dbReference>
<evidence type="ECO:0000259" key="3">
    <source>
        <dbReference type="PROSITE" id="PS50850"/>
    </source>
</evidence>
<feature type="transmembrane region" description="Helical" evidence="2">
    <location>
        <begin position="424"/>
        <end position="446"/>
    </location>
</feature>
<proteinExistence type="predicted"/>
<dbReference type="InterPro" id="IPR011701">
    <property type="entry name" value="MFS"/>
</dbReference>
<protein>
    <recommendedName>
        <fullName evidence="3">Major facilitator superfamily (MFS) profile domain-containing protein</fullName>
    </recommendedName>
</protein>
<dbReference type="Gene3D" id="1.20.1250.20">
    <property type="entry name" value="MFS general substrate transporter like domains"/>
    <property type="match status" value="1"/>
</dbReference>
<dbReference type="InterPro" id="IPR050327">
    <property type="entry name" value="Proton-linked_MCT"/>
</dbReference>
<gene>
    <name evidence="4" type="primary">ORF101126</name>
</gene>
<dbReference type="InterPro" id="IPR036259">
    <property type="entry name" value="MFS_trans_sf"/>
</dbReference>
<keyword evidence="2" id="KW-0812">Transmembrane</keyword>
<feature type="domain" description="Major facilitator superfamily (MFS) profile" evidence="3">
    <location>
        <begin position="265"/>
        <end position="457"/>
    </location>
</feature>
<name>A0A0B7A7Q3_9EUPU</name>
<keyword evidence="2" id="KW-0472">Membrane</keyword>
<feature type="non-terminal residue" evidence="4">
    <location>
        <position position="1"/>
    </location>
</feature>
<organism evidence="4">
    <name type="scientific">Arion vulgaris</name>
    <dbReference type="NCBI Taxonomy" id="1028688"/>
    <lineage>
        <taxon>Eukaryota</taxon>
        <taxon>Metazoa</taxon>
        <taxon>Spiralia</taxon>
        <taxon>Lophotrochozoa</taxon>
        <taxon>Mollusca</taxon>
        <taxon>Gastropoda</taxon>
        <taxon>Heterobranchia</taxon>
        <taxon>Euthyneura</taxon>
        <taxon>Panpulmonata</taxon>
        <taxon>Eupulmonata</taxon>
        <taxon>Stylommatophora</taxon>
        <taxon>Helicina</taxon>
        <taxon>Arionoidea</taxon>
        <taxon>Arionidae</taxon>
        <taxon>Arion</taxon>
    </lineage>
</organism>
<feature type="transmembrane region" description="Helical" evidence="2">
    <location>
        <begin position="266"/>
        <end position="286"/>
    </location>
</feature>
<feature type="transmembrane region" description="Helical" evidence="2">
    <location>
        <begin position="301"/>
        <end position="323"/>
    </location>
</feature>
<feature type="transmembrane region" description="Helical" evidence="2">
    <location>
        <begin position="353"/>
        <end position="379"/>
    </location>
</feature>
<dbReference type="PROSITE" id="PS50850">
    <property type="entry name" value="MFS"/>
    <property type="match status" value="1"/>
</dbReference>
<evidence type="ECO:0000313" key="4">
    <source>
        <dbReference type="EMBL" id="CEK76702.1"/>
    </source>
</evidence>
<feature type="transmembrane region" description="Helical" evidence="2">
    <location>
        <begin position="330"/>
        <end position="347"/>
    </location>
</feature>
<accession>A0A0B7A7Q3</accession>
<feature type="transmembrane region" description="Helical" evidence="2">
    <location>
        <begin position="391"/>
        <end position="412"/>
    </location>
</feature>